<dbReference type="Gene3D" id="3.40.50.2000">
    <property type="entry name" value="Glycogen Phosphorylase B"/>
    <property type="match status" value="2"/>
</dbReference>
<proteinExistence type="predicted"/>
<dbReference type="PANTHER" id="PTHR46401:SF2">
    <property type="entry name" value="GLYCOSYLTRANSFERASE WBBK-RELATED"/>
    <property type="match status" value="1"/>
</dbReference>
<dbReference type="Pfam" id="PF00534">
    <property type="entry name" value="Glycos_transf_1"/>
    <property type="match status" value="1"/>
</dbReference>
<keyword evidence="1 3" id="KW-0808">Transferase</keyword>
<dbReference type="InterPro" id="IPR001296">
    <property type="entry name" value="Glyco_trans_1"/>
</dbReference>
<dbReference type="CDD" id="cd03801">
    <property type="entry name" value="GT4_PimA-like"/>
    <property type="match status" value="1"/>
</dbReference>
<dbReference type="RefSeq" id="WP_072903832.1">
    <property type="nucleotide sequence ID" value="NZ_FRAD01000015.1"/>
</dbReference>
<name>A0A1M6Q2P3_9CLOT</name>
<dbReference type="GO" id="GO:0009103">
    <property type="term" value="P:lipopolysaccharide biosynthetic process"/>
    <property type="evidence" value="ECO:0007669"/>
    <property type="project" value="TreeGrafter"/>
</dbReference>
<dbReference type="STRING" id="1121331.SAMN02745248_01872"/>
<evidence type="ECO:0000313" key="4">
    <source>
        <dbReference type="Proteomes" id="UP000183952"/>
    </source>
</evidence>
<protein>
    <submittedName>
        <fullName evidence="3">Glycosyltransferase involved in cell wall bisynthesis</fullName>
    </submittedName>
</protein>
<dbReference type="OrthoDB" id="9778406at2"/>
<reference evidence="3 4" key="1">
    <citation type="submission" date="2016-11" db="EMBL/GenBank/DDBJ databases">
        <authorList>
            <person name="Jaros S."/>
            <person name="Januszkiewicz K."/>
            <person name="Wedrychowicz H."/>
        </authorList>
    </citation>
    <scope>NUCLEOTIDE SEQUENCE [LARGE SCALE GENOMIC DNA]</scope>
    <source>
        <strain evidence="3 4">DSM 3090</strain>
    </source>
</reference>
<dbReference type="AlphaFoldDB" id="A0A1M6Q2P3"/>
<keyword evidence="4" id="KW-1185">Reference proteome</keyword>
<feature type="domain" description="Glycosyl transferase family 1" evidence="2">
    <location>
        <begin position="162"/>
        <end position="306"/>
    </location>
</feature>
<dbReference type="SUPFAM" id="SSF53756">
    <property type="entry name" value="UDP-Glycosyltransferase/glycogen phosphorylase"/>
    <property type="match status" value="1"/>
</dbReference>
<evidence type="ECO:0000313" key="3">
    <source>
        <dbReference type="EMBL" id="SHK14397.1"/>
    </source>
</evidence>
<dbReference type="GO" id="GO:0016757">
    <property type="term" value="F:glycosyltransferase activity"/>
    <property type="evidence" value="ECO:0007669"/>
    <property type="project" value="InterPro"/>
</dbReference>
<organism evidence="3 4">
    <name type="scientific">Hathewaya proteolytica DSM 3090</name>
    <dbReference type="NCBI Taxonomy" id="1121331"/>
    <lineage>
        <taxon>Bacteria</taxon>
        <taxon>Bacillati</taxon>
        <taxon>Bacillota</taxon>
        <taxon>Clostridia</taxon>
        <taxon>Eubacteriales</taxon>
        <taxon>Clostridiaceae</taxon>
        <taxon>Hathewaya</taxon>
    </lineage>
</organism>
<evidence type="ECO:0000256" key="1">
    <source>
        <dbReference type="ARBA" id="ARBA00022679"/>
    </source>
</evidence>
<dbReference type="Proteomes" id="UP000183952">
    <property type="component" value="Unassembled WGS sequence"/>
</dbReference>
<gene>
    <name evidence="3" type="ORF">SAMN02745248_01872</name>
</gene>
<evidence type="ECO:0000259" key="2">
    <source>
        <dbReference type="Pfam" id="PF00534"/>
    </source>
</evidence>
<dbReference type="PANTHER" id="PTHR46401">
    <property type="entry name" value="GLYCOSYLTRANSFERASE WBBK-RELATED"/>
    <property type="match status" value="1"/>
</dbReference>
<dbReference type="EMBL" id="FRAD01000015">
    <property type="protein sequence ID" value="SHK14397.1"/>
    <property type="molecule type" value="Genomic_DNA"/>
</dbReference>
<sequence length="337" mass="38998">MKIFFVGDYSNNTGPSIANKIIRRGLENNKNMLYSDAKNKIMRVLELIIKTMRADYVCLCSFSKSNIICIKIAKLFNKKVLYLMHGYSTYESKINNKAITKEKLKSINDFEKYIFKNVDRVFCVSMKFMEYMKKEEPEYADKFDYNFNGIDIEKIKSIVLTHNSNKKNNQIVSIGGGVRQKNNLMICEAIDKLNKEKKMNLKYIVIGQAGTDKEQICSYDFVTYYDKLTHEKVLYILSESYLYIQNSEFETFGLAIIEALICNCNLLISNNIGSMDIIETIENGDIIFNNKNNDEIAEKIEKLLIRANQSRLKKGLNIQQIHFKASAMSLVDKIYNS</sequence>
<accession>A0A1M6Q2P3</accession>